<dbReference type="PANTHER" id="PTHR43033:SF1">
    <property type="entry name" value="TRNA(ILE)-LYSIDINE SYNTHASE-RELATED"/>
    <property type="match status" value="1"/>
</dbReference>
<dbReference type="SMART" id="SM00977">
    <property type="entry name" value="TilS_C"/>
    <property type="match status" value="1"/>
</dbReference>
<evidence type="ECO:0000313" key="11">
    <source>
        <dbReference type="Proteomes" id="UP000295414"/>
    </source>
</evidence>
<dbReference type="GO" id="GO:0032267">
    <property type="term" value="F:tRNA(Ile)-lysidine synthase activity"/>
    <property type="evidence" value="ECO:0007669"/>
    <property type="project" value="UniProtKB-EC"/>
</dbReference>
<dbReference type="Pfam" id="PF11734">
    <property type="entry name" value="TilS_C"/>
    <property type="match status" value="1"/>
</dbReference>
<feature type="binding site" evidence="8">
    <location>
        <begin position="25"/>
        <end position="30"/>
    </location>
    <ligand>
        <name>ATP</name>
        <dbReference type="ChEBI" id="CHEBI:30616"/>
    </ligand>
</feature>
<keyword evidence="2 8" id="KW-0963">Cytoplasm</keyword>
<evidence type="ECO:0000256" key="8">
    <source>
        <dbReference type="HAMAP-Rule" id="MF_01161"/>
    </source>
</evidence>
<dbReference type="CDD" id="cd01992">
    <property type="entry name" value="TilS_N"/>
    <property type="match status" value="1"/>
</dbReference>
<organism evidence="10 11">
    <name type="scientific">Thermomonas haemolytica</name>
    <dbReference type="NCBI Taxonomy" id="141949"/>
    <lineage>
        <taxon>Bacteria</taxon>
        <taxon>Pseudomonadati</taxon>
        <taxon>Pseudomonadota</taxon>
        <taxon>Gammaproteobacteria</taxon>
        <taxon>Lysobacterales</taxon>
        <taxon>Lysobacteraceae</taxon>
        <taxon>Thermomonas</taxon>
    </lineage>
</organism>
<dbReference type="EC" id="6.3.4.19" evidence="8"/>
<dbReference type="SUPFAM" id="SSF56037">
    <property type="entry name" value="PheT/TilS domain"/>
    <property type="match status" value="1"/>
</dbReference>
<comment type="similarity">
    <text evidence="8">Belongs to the tRNA(Ile)-lysidine synthase family.</text>
</comment>
<dbReference type="Gene3D" id="3.40.50.620">
    <property type="entry name" value="HUPs"/>
    <property type="match status" value="1"/>
</dbReference>
<dbReference type="InterPro" id="IPR015262">
    <property type="entry name" value="tRNA_Ile_lys_synt_subst-bd"/>
</dbReference>
<comment type="domain">
    <text evidence="8">The N-terminal region contains the highly conserved SGGXDS motif, predicted to be a P-loop motif involved in ATP binding.</text>
</comment>
<dbReference type="InterPro" id="IPR011063">
    <property type="entry name" value="TilS/TtcA_N"/>
</dbReference>
<comment type="subcellular location">
    <subcellularLocation>
        <location evidence="1 8">Cytoplasm</location>
    </subcellularLocation>
</comment>
<accession>A0A4R3NBM0</accession>
<dbReference type="InterPro" id="IPR012795">
    <property type="entry name" value="tRNA_Ile_lys_synt_N"/>
</dbReference>
<evidence type="ECO:0000256" key="2">
    <source>
        <dbReference type="ARBA" id="ARBA00022490"/>
    </source>
</evidence>
<sequence>MEHPTAMSLALPAPPRDGPLLVGFSGGMDSSVLLHCLATTPALRARGLRALHVHHGLHPEADAWAAHCQVVCAGLGVPLQVARVEVDPGSGLGREGAARAARHAAFAQALQDDEILVLAHHQDDQAETFLLRALRGSGVDGLAAMRAWRPYARGWLWRPLLELPRTALAAHAQRHALRWLDDPANADPSFDRNFLRQQVLPLLQRRWPQAAANLARSAALAAQATDLLDTDDTALLAGMRLSADTLDAATLRALAPARRARVLRHWIAALGLPPLPGQAVARIERELLDAPRDANPRIDWHGARLQRWRNQLHAGPLRDPLPLGWETLWDGCAPLALPTGDVLELHGRAGFEAPLRVHARRGGERIRLPGRAHSHALKHVLQEAGIPPWRRERLPLLSAADGTLLAAGDGILAAPLANWLQSRGARLRWVEPG</sequence>
<keyword evidence="3 8" id="KW-0436">Ligase</keyword>
<name>A0A4R3NBM0_9GAMM</name>
<proteinExistence type="inferred from homology"/>
<dbReference type="InterPro" id="IPR012094">
    <property type="entry name" value="tRNA_Ile_lys_synt"/>
</dbReference>
<dbReference type="SUPFAM" id="SSF52402">
    <property type="entry name" value="Adenine nucleotide alpha hydrolases-like"/>
    <property type="match status" value="1"/>
</dbReference>
<keyword evidence="11" id="KW-1185">Reference proteome</keyword>
<dbReference type="NCBIfam" id="TIGR02433">
    <property type="entry name" value="lysidine_TilS_C"/>
    <property type="match status" value="1"/>
</dbReference>
<evidence type="ECO:0000259" key="9">
    <source>
        <dbReference type="SMART" id="SM00977"/>
    </source>
</evidence>
<comment type="catalytic activity">
    <reaction evidence="7 8">
        <text>cytidine(34) in tRNA(Ile2) + L-lysine + ATP = lysidine(34) in tRNA(Ile2) + AMP + diphosphate + H(+)</text>
        <dbReference type="Rhea" id="RHEA:43744"/>
        <dbReference type="Rhea" id="RHEA-COMP:10625"/>
        <dbReference type="Rhea" id="RHEA-COMP:10670"/>
        <dbReference type="ChEBI" id="CHEBI:15378"/>
        <dbReference type="ChEBI" id="CHEBI:30616"/>
        <dbReference type="ChEBI" id="CHEBI:32551"/>
        <dbReference type="ChEBI" id="CHEBI:33019"/>
        <dbReference type="ChEBI" id="CHEBI:82748"/>
        <dbReference type="ChEBI" id="CHEBI:83665"/>
        <dbReference type="ChEBI" id="CHEBI:456215"/>
        <dbReference type="EC" id="6.3.4.19"/>
    </reaction>
</comment>
<dbReference type="RefSeq" id="WP_425477428.1">
    <property type="nucleotide sequence ID" value="NZ_QLKV01000001.1"/>
</dbReference>
<dbReference type="NCBIfam" id="TIGR02432">
    <property type="entry name" value="lysidine_TilS_N"/>
    <property type="match status" value="1"/>
</dbReference>
<comment type="caution">
    <text evidence="10">The sequence shown here is derived from an EMBL/GenBank/DDBJ whole genome shotgun (WGS) entry which is preliminary data.</text>
</comment>
<evidence type="ECO:0000256" key="3">
    <source>
        <dbReference type="ARBA" id="ARBA00022598"/>
    </source>
</evidence>
<dbReference type="GO" id="GO:0005737">
    <property type="term" value="C:cytoplasm"/>
    <property type="evidence" value="ECO:0007669"/>
    <property type="project" value="UniProtKB-SubCell"/>
</dbReference>
<evidence type="ECO:0000256" key="6">
    <source>
        <dbReference type="ARBA" id="ARBA00022840"/>
    </source>
</evidence>
<dbReference type="Pfam" id="PF01171">
    <property type="entry name" value="ATP_bind_3"/>
    <property type="match status" value="1"/>
</dbReference>
<dbReference type="Proteomes" id="UP000295414">
    <property type="component" value="Unassembled WGS sequence"/>
</dbReference>
<evidence type="ECO:0000256" key="7">
    <source>
        <dbReference type="ARBA" id="ARBA00048539"/>
    </source>
</evidence>
<dbReference type="EMBL" id="SMAP01000001">
    <property type="protein sequence ID" value="TCT26101.1"/>
    <property type="molecule type" value="Genomic_DNA"/>
</dbReference>
<dbReference type="GO" id="GO:0005524">
    <property type="term" value="F:ATP binding"/>
    <property type="evidence" value="ECO:0007669"/>
    <property type="project" value="UniProtKB-UniRule"/>
</dbReference>
<reference evidence="10 11" key="1">
    <citation type="submission" date="2019-03" db="EMBL/GenBank/DDBJ databases">
        <title>Genomic Encyclopedia of Type Strains, Phase IV (KMG-IV): sequencing the most valuable type-strain genomes for metagenomic binning, comparative biology and taxonomic classification.</title>
        <authorList>
            <person name="Goeker M."/>
        </authorList>
    </citation>
    <scope>NUCLEOTIDE SEQUENCE [LARGE SCALE GENOMIC DNA]</scope>
    <source>
        <strain evidence="10 11">DSM 13605</strain>
    </source>
</reference>
<evidence type="ECO:0000313" key="10">
    <source>
        <dbReference type="EMBL" id="TCT26101.1"/>
    </source>
</evidence>
<dbReference type="GO" id="GO:0006400">
    <property type="term" value="P:tRNA modification"/>
    <property type="evidence" value="ECO:0007669"/>
    <property type="project" value="UniProtKB-UniRule"/>
</dbReference>
<keyword evidence="4 8" id="KW-0819">tRNA processing</keyword>
<dbReference type="Pfam" id="PF09179">
    <property type="entry name" value="TilS"/>
    <property type="match status" value="1"/>
</dbReference>
<dbReference type="HAMAP" id="MF_01161">
    <property type="entry name" value="tRNA_Ile_lys_synt"/>
    <property type="match status" value="1"/>
</dbReference>
<evidence type="ECO:0000256" key="5">
    <source>
        <dbReference type="ARBA" id="ARBA00022741"/>
    </source>
</evidence>
<dbReference type="InterPro" id="IPR012796">
    <property type="entry name" value="Lysidine-tRNA-synth_C"/>
</dbReference>
<keyword evidence="6 8" id="KW-0067">ATP-binding</keyword>
<gene>
    <name evidence="8" type="primary">tilS</name>
    <name evidence="10" type="ORF">EDC34_101428</name>
</gene>
<dbReference type="Gene3D" id="1.20.59.20">
    <property type="match status" value="1"/>
</dbReference>
<dbReference type="PANTHER" id="PTHR43033">
    <property type="entry name" value="TRNA(ILE)-LYSIDINE SYNTHASE-RELATED"/>
    <property type="match status" value="1"/>
</dbReference>
<evidence type="ECO:0000256" key="1">
    <source>
        <dbReference type="ARBA" id="ARBA00004496"/>
    </source>
</evidence>
<keyword evidence="5 8" id="KW-0547">Nucleotide-binding</keyword>
<dbReference type="AlphaFoldDB" id="A0A4R3NBM0"/>
<protein>
    <recommendedName>
        <fullName evidence="8">tRNA(Ile)-lysidine synthase</fullName>
        <ecNumber evidence="8">6.3.4.19</ecNumber>
    </recommendedName>
    <alternativeName>
        <fullName evidence="8">tRNA(Ile)-2-lysyl-cytidine synthase</fullName>
    </alternativeName>
    <alternativeName>
        <fullName evidence="8">tRNA(Ile)-lysidine synthetase</fullName>
    </alternativeName>
</protein>
<evidence type="ECO:0000256" key="4">
    <source>
        <dbReference type="ARBA" id="ARBA00022694"/>
    </source>
</evidence>
<comment type="function">
    <text evidence="8">Ligates lysine onto the cytidine present at position 34 of the AUA codon-specific tRNA(Ile) that contains the anticodon CAU, in an ATP-dependent manner. Cytidine is converted to lysidine, thus changing the amino acid specificity of the tRNA from methionine to isoleucine.</text>
</comment>
<feature type="domain" description="Lysidine-tRNA(Ile) synthetase C-terminal" evidence="9">
    <location>
        <begin position="355"/>
        <end position="429"/>
    </location>
</feature>
<dbReference type="InterPro" id="IPR014729">
    <property type="entry name" value="Rossmann-like_a/b/a_fold"/>
</dbReference>
<dbReference type="SUPFAM" id="SSF82829">
    <property type="entry name" value="MesJ substrate recognition domain-like"/>
    <property type="match status" value="1"/>
</dbReference>